<sequence>QTISFVAAAEAIHAAPFTTRGVLITRPIVVSVPATPAITKPDQSSIRIKKPTVPFTANRGLSIFTTVSGAFLGLLPSPLFTIGIVPAPPATATAATSAAAIPAIPVTATAMHTVWSIATFIF</sequence>
<accession>A0A8J4GME6</accession>
<dbReference type="EMBL" id="BNCQ01000036">
    <property type="protein sequence ID" value="GIM10988.1"/>
    <property type="molecule type" value="Genomic_DNA"/>
</dbReference>
<reference evidence="1" key="1">
    <citation type="journal article" date="2021" name="Proc. Natl. Acad. Sci. U.S.A.">
        <title>Three genomes in the algal genus Volvox reveal the fate of a haploid sex-determining region after a transition to homothallism.</title>
        <authorList>
            <person name="Yamamoto K."/>
            <person name="Hamaji T."/>
            <person name="Kawai-Toyooka H."/>
            <person name="Matsuzaki R."/>
            <person name="Takahashi F."/>
            <person name="Nishimura Y."/>
            <person name="Kawachi M."/>
            <person name="Noguchi H."/>
            <person name="Minakuchi Y."/>
            <person name="Umen J.G."/>
            <person name="Toyoda A."/>
            <person name="Nozaki H."/>
        </authorList>
    </citation>
    <scope>NUCLEOTIDE SEQUENCE</scope>
    <source>
        <strain evidence="1">NIES-3785</strain>
    </source>
</reference>
<gene>
    <name evidence="1" type="ORF">Vretimale_14554</name>
</gene>
<protein>
    <submittedName>
        <fullName evidence="1">Uncharacterized protein</fullName>
    </submittedName>
</protein>
<dbReference type="Proteomes" id="UP000722791">
    <property type="component" value="Unassembled WGS sequence"/>
</dbReference>
<feature type="non-terminal residue" evidence="1">
    <location>
        <position position="122"/>
    </location>
</feature>
<proteinExistence type="predicted"/>
<dbReference type="AlphaFoldDB" id="A0A8J4GME6"/>
<evidence type="ECO:0000313" key="2">
    <source>
        <dbReference type="Proteomes" id="UP000722791"/>
    </source>
</evidence>
<comment type="caution">
    <text evidence="1">The sequence shown here is derived from an EMBL/GenBank/DDBJ whole genome shotgun (WGS) entry which is preliminary data.</text>
</comment>
<feature type="non-terminal residue" evidence="1">
    <location>
        <position position="1"/>
    </location>
</feature>
<organism evidence="1 2">
    <name type="scientific">Volvox reticuliferus</name>
    <dbReference type="NCBI Taxonomy" id="1737510"/>
    <lineage>
        <taxon>Eukaryota</taxon>
        <taxon>Viridiplantae</taxon>
        <taxon>Chlorophyta</taxon>
        <taxon>core chlorophytes</taxon>
        <taxon>Chlorophyceae</taxon>
        <taxon>CS clade</taxon>
        <taxon>Chlamydomonadales</taxon>
        <taxon>Volvocaceae</taxon>
        <taxon>Volvox</taxon>
    </lineage>
</organism>
<name>A0A8J4GME6_9CHLO</name>
<evidence type="ECO:0000313" key="1">
    <source>
        <dbReference type="EMBL" id="GIM10988.1"/>
    </source>
</evidence>